<dbReference type="RefSeq" id="WP_125496403.1">
    <property type="nucleotide sequence ID" value="NZ_BMVZ01000019.1"/>
</dbReference>
<keyword evidence="3" id="KW-1185">Reference proteome</keyword>
<evidence type="ECO:0000256" key="1">
    <source>
        <dbReference type="SAM" id="SignalP"/>
    </source>
</evidence>
<organism evidence="2 3">
    <name type="scientific">Streptomyces thermoviolaceus subsp. thermoviolaceus</name>
    <dbReference type="NCBI Taxonomy" id="66860"/>
    <lineage>
        <taxon>Bacteria</taxon>
        <taxon>Bacillati</taxon>
        <taxon>Actinomycetota</taxon>
        <taxon>Actinomycetes</taxon>
        <taxon>Kitasatosporales</taxon>
        <taxon>Streptomycetaceae</taxon>
        <taxon>Streptomyces</taxon>
    </lineage>
</organism>
<comment type="caution">
    <text evidence="2">The sequence shown here is derived from an EMBL/GenBank/DDBJ whole genome shotgun (WGS) entry which is preliminary data.</text>
</comment>
<dbReference type="EMBL" id="JAATEL010000020">
    <property type="protein sequence ID" value="NJP16251.1"/>
    <property type="molecule type" value="Genomic_DNA"/>
</dbReference>
<evidence type="ECO:0000313" key="3">
    <source>
        <dbReference type="Proteomes" id="UP000635996"/>
    </source>
</evidence>
<feature type="signal peptide" evidence="1">
    <location>
        <begin position="1"/>
        <end position="18"/>
    </location>
</feature>
<name>A0ABX0YYI7_STRTL</name>
<evidence type="ECO:0000313" key="2">
    <source>
        <dbReference type="EMBL" id="NJP16251.1"/>
    </source>
</evidence>
<reference evidence="2 3" key="1">
    <citation type="submission" date="2020-03" db="EMBL/GenBank/DDBJ databases">
        <title>WGS of actinomycetes isolated from Thailand.</title>
        <authorList>
            <person name="Thawai C."/>
        </authorList>
    </citation>
    <scope>NUCLEOTIDE SEQUENCE [LARGE SCALE GENOMIC DNA]</scope>
    <source>
        <strain evidence="2 3">NBRC 13905</strain>
    </source>
</reference>
<gene>
    <name evidence="2" type="ORF">HCJ95_18710</name>
</gene>
<evidence type="ECO:0008006" key="4">
    <source>
        <dbReference type="Google" id="ProtNLM"/>
    </source>
</evidence>
<feature type="chain" id="PRO_5046639313" description="Secreted protein" evidence="1">
    <location>
        <begin position="19"/>
        <end position="95"/>
    </location>
</feature>
<dbReference type="PROSITE" id="PS51257">
    <property type="entry name" value="PROKAR_LIPOPROTEIN"/>
    <property type="match status" value="1"/>
</dbReference>
<dbReference type="Proteomes" id="UP000635996">
    <property type="component" value="Unassembled WGS sequence"/>
</dbReference>
<proteinExistence type="predicted"/>
<keyword evidence="1" id="KW-0732">Signal</keyword>
<sequence>MRRTAAVLLVAACLAVGACTRSSTPTPEPDWSLLTRSASPEEIAACTEALLERKEGAPGCAELPPDAYAEALRRVLEHDKDALSSANESVPPKLP</sequence>
<accession>A0ABX0YYI7</accession>
<protein>
    <recommendedName>
        <fullName evidence="4">Secreted protein</fullName>
    </recommendedName>
</protein>